<keyword evidence="13" id="KW-1185">Reference proteome</keyword>
<keyword evidence="4" id="KW-1003">Cell membrane</keyword>
<evidence type="ECO:0000256" key="8">
    <source>
        <dbReference type="ARBA" id="ARBA00023010"/>
    </source>
</evidence>
<keyword evidence="9 11" id="KW-0472">Membrane</keyword>
<keyword evidence="3" id="KW-0813">Transport</keyword>
<dbReference type="PANTHER" id="PTHR33909">
    <property type="entry name" value="SEC TRANSLOCON ACCESSORY COMPLEX SUBUNIT YAJC"/>
    <property type="match status" value="1"/>
</dbReference>
<feature type="transmembrane region" description="Helical" evidence="11">
    <location>
        <begin position="6"/>
        <end position="23"/>
    </location>
</feature>
<dbReference type="NCBIfam" id="TIGR00739">
    <property type="entry name" value="yajC"/>
    <property type="match status" value="1"/>
</dbReference>
<evidence type="ECO:0000256" key="5">
    <source>
        <dbReference type="ARBA" id="ARBA00022692"/>
    </source>
</evidence>
<keyword evidence="5 11" id="KW-0812">Transmembrane</keyword>
<dbReference type="OrthoDB" id="9800132at2"/>
<evidence type="ECO:0000256" key="2">
    <source>
        <dbReference type="ARBA" id="ARBA00006742"/>
    </source>
</evidence>
<accession>A0A1H3C9Y1</accession>
<evidence type="ECO:0000256" key="11">
    <source>
        <dbReference type="SAM" id="Phobius"/>
    </source>
</evidence>
<evidence type="ECO:0000256" key="1">
    <source>
        <dbReference type="ARBA" id="ARBA00004162"/>
    </source>
</evidence>
<evidence type="ECO:0000256" key="10">
    <source>
        <dbReference type="SAM" id="MobiDB-lite"/>
    </source>
</evidence>
<comment type="similarity">
    <text evidence="2">Belongs to the YajC family.</text>
</comment>
<sequence length="131" mass="14816">MNTNTLLQFLPIVILAVFVYFVLIRPQSKQQKQVKDMLGSMKVGDEVMTAGGFYGIVFAIDDENVVLEMLPDFNKAMIRKASIVKVITADDVEEIEDVPEELDEVAEVTEDPKVEDADFEEVKDEETKEDK</sequence>
<keyword evidence="7 11" id="KW-1133">Transmembrane helix</keyword>
<dbReference type="PANTHER" id="PTHR33909:SF1">
    <property type="entry name" value="SEC TRANSLOCON ACCESSORY COMPLEX SUBUNIT YAJC"/>
    <property type="match status" value="1"/>
</dbReference>
<dbReference type="GO" id="GO:0005886">
    <property type="term" value="C:plasma membrane"/>
    <property type="evidence" value="ECO:0007669"/>
    <property type="project" value="UniProtKB-SubCell"/>
</dbReference>
<evidence type="ECO:0000313" key="13">
    <source>
        <dbReference type="Proteomes" id="UP000199652"/>
    </source>
</evidence>
<dbReference type="GO" id="GO:0015031">
    <property type="term" value="P:protein transport"/>
    <property type="evidence" value="ECO:0007669"/>
    <property type="project" value="UniProtKB-KW"/>
</dbReference>
<dbReference type="AlphaFoldDB" id="A0A1H3C9Y1"/>
<evidence type="ECO:0000256" key="9">
    <source>
        <dbReference type="ARBA" id="ARBA00023136"/>
    </source>
</evidence>
<dbReference type="EMBL" id="FNOU01000003">
    <property type="protein sequence ID" value="SDX50992.1"/>
    <property type="molecule type" value="Genomic_DNA"/>
</dbReference>
<reference evidence="13" key="1">
    <citation type="submission" date="2016-10" db="EMBL/GenBank/DDBJ databases">
        <authorList>
            <person name="Varghese N."/>
            <person name="Submissions S."/>
        </authorList>
    </citation>
    <scope>NUCLEOTIDE SEQUENCE [LARGE SCALE GENOMIC DNA]</scope>
    <source>
        <strain evidence="13">VPI 5359</strain>
    </source>
</reference>
<comment type="subcellular location">
    <subcellularLocation>
        <location evidence="1">Cell membrane</location>
        <topology evidence="1">Single-pass membrane protein</topology>
    </subcellularLocation>
</comment>
<dbReference type="STRING" id="1528.SAMN04488579_10320"/>
<proteinExistence type="inferred from homology"/>
<evidence type="ECO:0000313" key="12">
    <source>
        <dbReference type="EMBL" id="SDX50992.1"/>
    </source>
</evidence>
<keyword evidence="8" id="KW-0811">Translocation</keyword>
<dbReference type="SMART" id="SM01323">
    <property type="entry name" value="YajC"/>
    <property type="match status" value="1"/>
</dbReference>
<dbReference type="PRINTS" id="PR01853">
    <property type="entry name" value="YAJCTRNLCASE"/>
</dbReference>
<gene>
    <name evidence="12" type="ORF">SAMN04488579_10320</name>
</gene>
<dbReference type="RefSeq" id="WP_090243226.1">
    <property type="nucleotide sequence ID" value="NZ_FNOU01000003.1"/>
</dbReference>
<keyword evidence="6" id="KW-0653">Protein transport</keyword>
<name>A0A1H3C9Y1_EUBBA</name>
<organism evidence="12 13">
    <name type="scientific">Eubacterium barkeri</name>
    <name type="common">Clostridium barkeri</name>
    <dbReference type="NCBI Taxonomy" id="1528"/>
    <lineage>
        <taxon>Bacteria</taxon>
        <taxon>Bacillati</taxon>
        <taxon>Bacillota</taxon>
        <taxon>Clostridia</taxon>
        <taxon>Eubacteriales</taxon>
        <taxon>Eubacteriaceae</taxon>
        <taxon>Eubacterium</taxon>
    </lineage>
</organism>
<evidence type="ECO:0000256" key="4">
    <source>
        <dbReference type="ARBA" id="ARBA00022475"/>
    </source>
</evidence>
<protein>
    <submittedName>
        <fullName evidence="12">Preprotein translocase subunit YajC</fullName>
    </submittedName>
</protein>
<dbReference type="InterPro" id="IPR003849">
    <property type="entry name" value="Preprotein_translocase_YajC"/>
</dbReference>
<evidence type="ECO:0000256" key="7">
    <source>
        <dbReference type="ARBA" id="ARBA00022989"/>
    </source>
</evidence>
<evidence type="ECO:0000256" key="6">
    <source>
        <dbReference type="ARBA" id="ARBA00022927"/>
    </source>
</evidence>
<dbReference type="Pfam" id="PF02699">
    <property type="entry name" value="YajC"/>
    <property type="match status" value="1"/>
</dbReference>
<feature type="region of interest" description="Disordered" evidence="10">
    <location>
        <begin position="104"/>
        <end position="131"/>
    </location>
</feature>
<dbReference type="Proteomes" id="UP000199652">
    <property type="component" value="Unassembled WGS sequence"/>
</dbReference>
<evidence type="ECO:0000256" key="3">
    <source>
        <dbReference type="ARBA" id="ARBA00022448"/>
    </source>
</evidence>